<dbReference type="SUPFAM" id="SSF47473">
    <property type="entry name" value="EF-hand"/>
    <property type="match status" value="1"/>
</dbReference>
<dbReference type="PROSITE" id="PS00018">
    <property type="entry name" value="EF_HAND_1"/>
    <property type="match status" value="1"/>
</dbReference>
<evidence type="ECO:0000256" key="4">
    <source>
        <dbReference type="ARBA" id="ARBA00022837"/>
    </source>
</evidence>
<reference evidence="7 8" key="1">
    <citation type="journal article" date="2012" name="Nucleic Acids Res.">
        <title>Sequencing of the smallest Apicomplexan genome from the human pathogen Babesia microti.</title>
        <authorList>
            <person name="Cornillot E."/>
            <person name="Hadj-Kaddour K."/>
            <person name="Dassouli A."/>
            <person name="Noel B."/>
            <person name="Ranwez V."/>
            <person name="Vacherie B."/>
            <person name="Augagneur Y."/>
            <person name="Bres V."/>
            <person name="Duclos A."/>
            <person name="Randazzo S."/>
            <person name="Carcy B."/>
            <person name="Debierre-Grockiego F."/>
            <person name="Delbecq S."/>
            <person name="Moubri-Menage K."/>
            <person name="Shams-Eldin H."/>
            <person name="Usmani-Brown S."/>
            <person name="Bringaud F."/>
            <person name="Wincker P."/>
            <person name="Vivares C.P."/>
            <person name="Schwarz R.T."/>
            <person name="Schetters T.P."/>
            <person name="Krause P.J."/>
            <person name="Gorenflot A."/>
            <person name="Berry V."/>
            <person name="Barbe V."/>
            <person name="Ben Mamoun C."/>
        </authorList>
    </citation>
    <scope>NUCLEOTIDE SEQUENCE [LARGE SCALE GENOMIC DNA]</scope>
    <source>
        <strain evidence="7 8">RI</strain>
    </source>
</reference>
<dbReference type="InterPro" id="IPR002048">
    <property type="entry name" value="EF_hand_dom"/>
</dbReference>
<dbReference type="Pfam" id="PF13833">
    <property type="entry name" value="EF-hand_8"/>
    <property type="match status" value="1"/>
</dbReference>
<evidence type="ECO:0000259" key="6">
    <source>
        <dbReference type="PROSITE" id="PS50222"/>
    </source>
</evidence>
<dbReference type="PROSITE" id="PS50222">
    <property type="entry name" value="EF_HAND_2"/>
    <property type="match status" value="2"/>
</dbReference>
<feature type="domain" description="EF-hand" evidence="6">
    <location>
        <begin position="24"/>
        <end position="59"/>
    </location>
</feature>
<protein>
    <recommendedName>
        <fullName evidence="1">Calmodulin</fullName>
    </recommendedName>
</protein>
<organism evidence="7 8">
    <name type="scientific">Babesia microti (strain RI)</name>
    <dbReference type="NCBI Taxonomy" id="1133968"/>
    <lineage>
        <taxon>Eukaryota</taxon>
        <taxon>Sar</taxon>
        <taxon>Alveolata</taxon>
        <taxon>Apicomplexa</taxon>
        <taxon>Aconoidasida</taxon>
        <taxon>Piroplasmida</taxon>
        <taxon>Babesiidae</taxon>
        <taxon>Babesia</taxon>
    </lineage>
</organism>
<gene>
    <name evidence="7" type="ORF">BmR1_04g06160</name>
</gene>
<dbReference type="PANTHER" id="PTHR23048">
    <property type="entry name" value="MYOSIN LIGHT CHAIN 1, 3"/>
    <property type="match status" value="1"/>
</dbReference>
<keyword evidence="2" id="KW-0479">Metal-binding</keyword>
<evidence type="ECO:0000256" key="3">
    <source>
        <dbReference type="ARBA" id="ARBA00022737"/>
    </source>
</evidence>
<dbReference type="InterPro" id="IPR050230">
    <property type="entry name" value="CALM/Myosin/TropC-like"/>
</dbReference>
<dbReference type="Gene3D" id="1.10.238.10">
    <property type="entry name" value="EF-hand"/>
    <property type="match status" value="1"/>
</dbReference>
<keyword evidence="3" id="KW-0677">Repeat</keyword>
<evidence type="ECO:0000313" key="8">
    <source>
        <dbReference type="Proteomes" id="UP000002899"/>
    </source>
</evidence>
<reference evidence="7 8" key="3">
    <citation type="journal article" date="2016" name="Sci. Rep.">
        <title>Genome-wide diversity and gene expression profiling of Babesia microti isolates identify polymorphic genes that mediate host-pathogen interactions.</title>
        <authorList>
            <person name="Silva J.C."/>
            <person name="Cornillot E."/>
            <person name="McCracken C."/>
            <person name="Usmani-Brown S."/>
            <person name="Dwivedi A."/>
            <person name="Ifeonu O.O."/>
            <person name="Crabtree J."/>
            <person name="Gotia H.T."/>
            <person name="Virji A.Z."/>
            <person name="Reynes C."/>
            <person name="Colinge J."/>
            <person name="Kumar V."/>
            <person name="Lawres L."/>
            <person name="Pazzi J.E."/>
            <person name="Pablo J.V."/>
            <person name="Hung C."/>
            <person name="Brancato J."/>
            <person name="Kumari P."/>
            <person name="Orvis J."/>
            <person name="Tretina K."/>
            <person name="Chibucos M."/>
            <person name="Ott S."/>
            <person name="Sadzewicz L."/>
            <person name="Sengamalay N."/>
            <person name="Shetty A.C."/>
            <person name="Su Q."/>
            <person name="Tallon L."/>
            <person name="Fraser C.M."/>
            <person name="Frutos R."/>
            <person name="Molina D.M."/>
            <person name="Krause P.J."/>
            <person name="Ben Mamoun C."/>
        </authorList>
    </citation>
    <scope>NUCLEOTIDE SEQUENCE [LARGE SCALE GENOMIC DNA]</scope>
    <source>
        <strain evidence="7 8">RI</strain>
    </source>
</reference>
<dbReference type="GO" id="GO:0005509">
    <property type="term" value="F:calcium ion binding"/>
    <property type="evidence" value="ECO:0007669"/>
    <property type="project" value="InterPro"/>
</dbReference>
<dbReference type="FunFam" id="1.10.238.10:FF:000003">
    <property type="entry name" value="Calmodulin A"/>
    <property type="match status" value="1"/>
</dbReference>
<dbReference type="OrthoDB" id="26525at2759"/>
<dbReference type="EMBL" id="LN871599">
    <property type="protein sequence ID" value="SIO73630.1"/>
    <property type="molecule type" value="Genomic_DNA"/>
</dbReference>
<evidence type="ECO:0000256" key="2">
    <source>
        <dbReference type="ARBA" id="ARBA00022723"/>
    </source>
</evidence>
<keyword evidence="4" id="KW-0106">Calcium</keyword>
<proteinExistence type="predicted"/>
<sequence length="171" mass="18960">MDSDKSEDESELLGGLSENLVDEILDSEIRQAFNLFDTTATGRINFIQCKVAFRALGLSLSDKSLIDVFDKAGKMPDEHLNYAEFHSLVVSIIDKRCNKKEAEKIFHLLKGDNDAITIDSLSSVAQQLGESIPMDEIKLMIMEADTSNSGCIGFDDFFHVLKSTWCSSGID</sequence>
<dbReference type="SMART" id="SM00054">
    <property type="entry name" value="EFh"/>
    <property type="match status" value="2"/>
</dbReference>
<dbReference type="AlphaFoldDB" id="A0A1N6LXM2"/>
<reference evidence="7 8" key="2">
    <citation type="journal article" date="2013" name="PLoS ONE">
        <title>Whole genome mapping and re-organization of the nuclear and mitochondrial genomes of Babesia microti isolates.</title>
        <authorList>
            <person name="Cornillot E."/>
            <person name="Dassouli A."/>
            <person name="Garg A."/>
            <person name="Pachikara N."/>
            <person name="Randazzo S."/>
            <person name="Depoix D."/>
            <person name="Carcy B."/>
            <person name="Delbecq S."/>
            <person name="Frutos R."/>
            <person name="Silva J.C."/>
            <person name="Sutton R."/>
            <person name="Krause P.J."/>
            <person name="Mamoun C.B."/>
        </authorList>
    </citation>
    <scope>NUCLEOTIDE SEQUENCE [LARGE SCALE GENOMIC DNA]</scope>
    <source>
        <strain evidence="7 8">RI</strain>
    </source>
</reference>
<evidence type="ECO:0000313" key="7">
    <source>
        <dbReference type="EMBL" id="SIO73630.1"/>
    </source>
</evidence>
<dbReference type="VEuPathDB" id="PiroplasmaDB:BmR1_04g06160"/>
<dbReference type="GeneID" id="24425876"/>
<feature type="domain" description="EF-hand" evidence="6">
    <location>
        <begin position="132"/>
        <end position="167"/>
    </location>
</feature>
<keyword evidence="5" id="KW-0007">Acetylation</keyword>
<dbReference type="PANTHER" id="PTHR23048:SF0">
    <property type="entry name" value="CALMODULIN LIKE 3"/>
    <property type="match status" value="1"/>
</dbReference>
<keyword evidence="8" id="KW-1185">Reference proteome</keyword>
<name>A0A1N6LXM2_BABMR</name>
<dbReference type="KEGG" id="bmic:BmR1_04g06160"/>
<accession>A0A1N6LXM2</accession>
<evidence type="ECO:0000256" key="1">
    <source>
        <dbReference type="ARBA" id="ARBA00020786"/>
    </source>
</evidence>
<dbReference type="GO" id="GO:0016460">
    <property type="term" value="C:myosin II complex"/>
    <property type="evidence" value="ECO:0007669"/>
    <property type="project" value="TreeGrafter"/>
</dbReference>
<evidence type="ECO:0000256" key="5">
    <source>
        <dbReference type="ARBA" id="ARBA00022990"/>
    </source>
</evidence>
<dbReference type="RefSeq" id="XP_021337709.1">
    <property type="nucleotide sequence ID" value="XM_021482480.1"/>
</dbReference>
<dbReference type="InterPro" id="IPR011992">
    <property type="entry name" value="EF-hand-dom_pair"/>
</dbReference>
<dbReference type="InterPro" id="IPR018247">
    <property type="entry name" value="EF_Hand_1_Ca_BS"/>
</dbReference>
<dbReference type="Proteomes" id="UP000002899">
    <property type="component" value="Chromosome IV"/>
</dbReference>